<protein>
    <submittedName>
        <fullName evidence="2">Uncharacterized protein</fullName>
    </submittedName>
</protein>
<evidence type="ECO:0000256" key="1">
    <source>
        <dbReference type="SAM" id="MobiDB-lite"/>
    </source>
</evidence>
<organism evidence="2 3">
    <name type="scientific">Candolleomyces aberdarensis</name>
    <dbReference type="NCBI Taxonomy" id="2316362"/>
    <lineage>
        <taxon>Eukaryota</taxon>
        <taxon>Fungi</taxon>
        <taxon>Dikarya</taxon>
        <taxon>Basidiomycota</taxon>
        <taxon>Agaricomycotina</taxon>
        <taxon>Agaricomycetes</taxon>
        <taxon>Agaricomycetidae</taxon>
        <taxon>Agaricales</taxon>
        <taxon>Agaricineae</taxon>
        <taxon>Psathyrellaceae</taxon>
        <taxon>Candolleomyces</taxon>
    </lineage>
</organism>
<proteinExistence type="predicted"/>
<dbReference type="AlphaFoldDB" id="A0A4Q2DMK4"/>
<feature type="region of interest" description="Disordered" evidence="1">
    <location>
        <begin position="130"/>
        <end position="189"/>
    </location>
</feature>
<comment type="caution">
    <text evidence="2">The sequence shown here is derived from an EMBL/GenBank/DDBJ whole genome shotgun (WGS) entry which is preliminary data.</text>
</comment>
<sequence length="242" mass="26176">MPPRKRVRRTATAVMAGDFDPLPPRDVLTSLLNGVVPYKAVEIDAEEKRQRKKERKEAKRAAKALAAAATGSSSSAPPNGLAPTNTTSTVSAATTRITIKSSFWKSKGTVEPKARPEIMIASTQRSVSVTPPPIISLQPTPECTPGPSISSATSHESLKRLYTPEDDEDIDSRHVGSASAPPLARERRKRVAARKGWKGWVEGSPPPSEKLINLDAVPILQERRTRSGKNFDAISIGKEGWV</sequence>
<name>A0A4Q2DMK4_9AGAR</name>
<reference evidence="2 3" key="1">
    <citation type="submission" date="2019-01" db="EMBL/GenBank/DDBJ databases">
        <title>Draft genome sequence of Psathyrella aberdarensis IHI B618.</title>
        <authorList>
            <person name="Buettner E."/>
            <person name="Kellner H."/>
        </authorList>
    </citation>
    <scope>NUCLEOTIDE SEQUENCE [LARGE SCALE GENOMIC DNA]</scope>
    <source>
        <strain evidence="2 3">IHI B618</strain>
    </source>
</reference>
<feature type="compositionally biased region" description="Low complexity" evidence="1">
    <location>
        <begin position="84"/>
        <end position="94"/>
    </location>
</feature>
<feature type="region of interest" description="Disordered" evidence="1">
    <location>
        <begin position="46"/>
        <end position="94"/>
    </location>
</feature>
<dbReference type="STRING" id="2316362.A0A4Q2DMK4"/>
<dbReference type="Proteomes" id="UP000290288">
    <property type="component" value="Unassembled WGS sequence"/>
</dbReference>
<keyword evidence="3" id="KW-1185">Reference proteome</keyword>
<dbReference type="OrthoDB" id="3267892at2759"/>
<evidence type="ECO:0000313" key="3">
    <source>
        <dbReference type="Proteomes" id="UP000290288"/>
    </source>
</evidence>
<evidence type="ECO:0000313" key="2">
    <source>
        <dbReference type="EMBL" id="RXW21249.1"/>
    </source>
</evidence>
<dbReference type="EMBL" id="SDEE01000115">
    <property type="protein sequence ID" value="RXW21249.1"/>
    <property type="molecule type" value="Genomic_DNA"/>
</dbReference>
<feature type="compositionally biased region" description="Polar residues" evidence="1">
    <location>
        <begin position="137"/>
        <end position="155"/>
    </location>
</feature>
<accession>A0A4Q2DMK4</accession>
<gene>
    <name evidence="2" type="ORF">EST38_g4617</name>
</gene>